<dbReference type="Pfam" id="PF13041">
    <property type="entry name" value="PPR_2"/>
    <property type="match status" value="1"/>
</dbReference>
<dbReference type="PROSITE" id="PS51375">
    <property type="entry name" value="PPR"/>
    <property type="match status" value="1"/>
</dbReference>
<sequence length="280" mass="31876">MRRAFSVSTIQNFSPKPNQISYPYLSLIEKCNNLKDSNKIHAHIITLGLANFTYITSRILSFYVARNVMHYAVRLFDQIPTPTIFNWNAMMIGFSKSPRPEKSLFVYSRMRCRGVSPDMHTFPCLIKACSDRASMSQVHGQAIKFSFDGDVFVTSSLISGYCRLSEVELAYNVFDKSPNRNVLGERAGRRVIELEPGRCGRYVSLANVYAMVGRWEGVMEVRRAMRERGVKITPGWSLIEVDGVGHRFLVDDKVHPQLGEISKMLELVSSCLERMKDESL</sequence>
<dbReference type="OMA" id="ERMKDES"/>
<gene>
    <name evidence="3" type="ORF">A4U43_C05F24610</name>
</gene>
<dbReference type="PANTHER" id="PTHR47926:SF350">
    <property type="entry name" value="(WILD MALAYSIAN BANANA) HYPOTHETICAL PROTEIN"/>
    <property type="match status" value="1"/>
</dbReference>
<name>A0A5P1EUX7_ASPOF</name>
<dbReference type="GO" id="GO:0003723">
    <property type="term" value="F:RNA binding"/>
    <property type="evidence" value="ECO:0007669"/>
    <property type="project" value="InterPro"/>
</dbReference>
<organism evidence="3 4">
    <name type="scientific">Asparagus officinalis</name>
    <name type="common">Garden asparagus</name>
    <dbReference type="NCBI Taxonomy" id="4686"/>
    <lineage>
        <taxon>Eukaryota</taxon>
        <taxon>Viridiplantae</taxon>
        <taxon>Streptophyta</taxon>
        <taxon>Embryophyta</taxon>
        <taxon>Tracheophyta</taxon>
        <taxon>Spermatophyta</taxon>
        <taxon>Magnoliopsida</taxon>
        <taxon>Liliopsida</taxon>
        <taxon>Asparagales</taxon>
        <taxon>Asparagaceae</taxon>
        <taxon>Asparagoideae</taxon>
        <taxon>Asparagus</taxon>
    </lineage>
</organism>
<dbReference type="InterPro" id="IPR046960">
    <property type="entry name" value="PPR_At4g14850-like_plant"/>
</dbReference>
<dbReference type="PANTHER" id="PTHR47926">
    <property type="entry name" value="PENTATRICOPEPTIDE REPEAT-CONTAINING PROTEIN"/>
    <property type="match status" value="1"/>
</dbReference>
<evidence type="ECO:0000313" key="3">
    <source>
        <dbReference type="EMBL" id="ONK69594.1"/>
    </source>
</evidence>
<dbReference type="Proteomes" id="UP000243459">
    <property type="component" value="Chromosome 5"/>
</dbReference>
<dbReference type="GO" id="GO:0009451">
    <property type="term" value="P:RNA modification"/>
    <property type="evidence" value="ECO:0007669"/>
    <property type="project" value="InterPro"/>
</dbReference>
<evidence type="ECO:0008006" key="5">
    <source>
        <dbReference type="Google" id="ProtNLM"/>
    </source>
</evidence>
<dbReference type="Gene3D" id="1.25.40.10">
    <property type="entry name" value="Tetratricopeptide repeat domain"/>
    <property type="match status" value="2"/>
</dbReference>
<dbReference type="EMBL" id="CM007385">
    <property type="protein sequence ID" value="ONK69594.1"/>
    <property type="molecule type" value="Genomic_DNA"/>
</dbReference>
<evidence type="ECO:0000256" key="2">
    <source>
        <dbReference type="PROSITE-ProRule" id="PRU00708"/>
    </source>
</evidence>
<evidence type="ECO:0000256" key="1">
    <source>
        <dbReference type="ARBA" id="ARBA00022737"/>
    </source>
</evidence>
<dbReference type="Pfam" id="PF01535">
    <property type="entry name" value="PPR"/>
    <property type="match status" value="1"/>
</dbReference>
<dbReference type="NCBIfam" id="TIGR00756">
    <property type="entry name" value="PPR"/>
    <property type="match status" value="1"/>
</dbReference>
<dbReference type="InterPro" id="IPR002885">
    <property type="entry name" value="PPR_rpt"/>
</dbReference>
<proteinExistence type="predicted"/>
<feature type="repeat" description="PPR" evidence="2">
    <location>
        <begin position="83"/>
        <end position="117"/>
    </location>
</feature>
<dbReference type="Pfam" id="PF20431">
    <property type="entry name" value="E_motif"/>
    <property type="match status" value="1"/>
</dbReference>
<keyword evidence="1" id="KW-0677">Repeat</keyword>
<accession>A0A5P1EUX7</accession>
<keyword evidence="4" id="KW-1185">Reference proteome</keyword>
<dbReference type="AlphaFoldDB" id="A0A5P1EUX7"/>
<dbReference type="Gramene" id="ONK69594">
    <property type="protein sequence ID" value="ONK69594"/>
    <property type="gene ID" value="A4U43_C05F24610"/>
</dbReference>
<dbReference type="InterPro" id="IPR046848">
    <property type="entry name" value="E_motif"/>
</dbReference>
<dbReference type="InterPro" id="IPR011990">
    <property type="entry name" value="TPR-like_helical_dom_sf"/>
</dbReference>
<reference evidence="4" key="1">
    <citation type="journal article" date="2017" name="Nat. Commun.">
        <title>The asparagus genome sheds light on the origin and evolution of a young Y chromosome.</title>
        <authorList>
            <person name="Harkess A."/>
            <person name="Zhou J."/>
            <person name="Xu C."/>
            <person name="Bowers J.E."/>
            <person name="Van der Hulst R."/>
            <person name="Ayyampalayam S."/>
            <person name="Mercati F."/>
            <person name="Riccardi P."/>
            <person name="McKain M.R."/>
            <person name="Kakrana A."/>
            <person name="Tang H."/>
            <person name="Ray J."/>
            <person name="Groenendijk J."/>
            <person name="Arikit S."/>
            <person name="Mathioni S.M."/>
            <person name="Nakano M."/>
            <person name="Shan H."/>
            <person name="Telgmann-Rauber A."/>
            <person name="Kanno A."/>
            <person name="Yue Z."/>
            <person name="Chen H."/>
            <person name="Li W."/>
            <person name="Chen Y."/>
            <person name="Xu X."/>
            <person name="Zhang Y."/>
            <person name="Luo S."/>
            <person name="Chen H."/>
            <person name="Gao J."/>
            <person name="Mao Z."/>
            <person name="Pires J.C."/>
            <person name="Luo M."/>
            <person name="Kudrna D."/>
            <person name="Wing R.A."/>
            <person name="Meyers B.C."/>
            <person name="Yi K."/>
            <person name="Kong H."/>
            <person name="Lavrijsen P."/>
            <person name="Sunseri F."/>
            <person name="Falavigna A."/>
            <person name="Ye Y."/>
            <person name="Leebens-Mack J.H."/>
            <person name="Chen G."/>
        </authorList>
    </citation>
    <scope>NUCLEOTIDE SEQUENCE [LARGE SCALE GENOMIC DNA]</scope>
    <source>
        <strain evidence="4">cv. DH0086</strain>
    </source>
</reference>
<evidence type="ECO:0000313" key="4">
    <source>
        <dbReference type="Proteomes" id="UP000243459"/>
    </source>
</evidence>
<protein>
    <recommendedName>
        <fullName evidence="5">Pentatricopeptide repeat-containing protein</fullName>
    </recommendedName>
</protein>